<evidence type="ECO:0000313" key="4">
    <source>
        <dbReference type="Proteomes" id="UP000182135"/>
    </source>
</evidence>
<accession>A0A1I2JTT2</accession>
<dbReference type="InterPro" id="IPR043519">
    <property type="entry name" value="NT_sf"/>
</dbReference>
<evidence type="ECO:0000259" key="1">
    <source>
        <dbReference type="Pfam" id="PF18765"/>
    </source>
</evidence>
<evidence type="ECO:0000313" key="3">
    <source>
        <dbReference type="EMBL" id="SFF58215.1"/>
    </source>
</evidence>
<dbReference type="Proteomes" id="UP000246114">
    <property type="component" value="Unassembled WGS sequence"/>
</dbReference>
<proteinExistence type="predicted"/>
<keyword evidence="3" id="KW-0808">Transferase</keyword>
<dbReference type="InterPro" id="IPR052930">
    <property type="entry name" value="TA_antitoxin_MntA"/>
</dbReference>
<feature type="domain" description="Polymerase beta nucleotidyltransferase" evidence="1">
    <location>
        <begin position="21"/>
        <end position="109"/>
    </location>
</feature>
<sequence length="140" mass="16523">MKAVEEVRADIIKKLNSEEFKSYVSNLAVRDVLLFGSTINGDFTEESDIDIAVLGTSKFSISEILRFELFLEDLLQRRIDVVDLNSETLDIFIKINILNTGKSIYTIDNNQYLYKFIDDVDWYYRENEHYFQCRRRDLLS</sequence>
<dbReference type="CDD" id="cd05403">
    <property type="entry name" value="NT_KNTase_like"/>
    <property type="match status" value="1"/>
</dbReference>
<dbReference type="SUPFAM" id="SSF81301">
    <property type="entry name" value="Nucleotidyltransferase"/>
    <property type="match status" value="1"/>
</dbReference>
<dbReference type="AlphaFoldDB" id="A0A1I2JTT2"/>
<dbReference type="NCBIfam" id="NF047752">
    <property type="entry name" value="MntA_antitoxin"/>
    <property type="match status" value="1"/>
</dbReference>
<reference evidence="2 5" key="2">
    <citation type="submission" date="2018-03" db="EMBL/GenBank/DDBJ databases">
        <title>The uncultured portion of the human microbiome is neutrally assembled.</title>
        <authorList>
            <person name="Jeraldo P."/>
            <person name="Boardman L."/>
            <person name="White B.A."/>
            <person name="Nelson H."/>
            <person name="Goldenfeld N."/>
            <person name="Chia N."/>
        </authorList>
    </citation>
    <scope>NUCLEOTIDE SEQUENCE [LARGE SCALE GENOMIC DNA]</scope>
    <source>
        <strain evidence="2">CIM:MAG 903</strain>
    </source>
</reference>
<organism evidence="3 4">
    <name type="scientific">Clostridium cadaveris</name>
    <dbReference type="NCBI Taxonomy" id="1529"/>
    <lineage>
        <taxon>Bacteria</taxon>
        <taxon>Bacillati</taxon>
        <taxon>Bacillota</taxon>
        <taxon>Clostridia</taxon>
        <taxon>Eubacteriales</taxon>
        <taxon>Clostridiaceae</taxon>
        <taxon>Clostridium</taxon>
    </lineage>
</organism>
<dbReference type="Pfam" id="PF18765">
    <property type="entry name" value="Polbeta"/>
    <property type="match status" value="1"/>
</dbReference>
<gene>
    <name evidence="2" type="ORF">DBY38_04135</name>
    <name evidence="3" type="ORF">SAMN04487885_103134</name>
</gene>
<reference evidence="3 4" key="1">
    <citation type="submission" date="2016-10" db="EMBL/GenBank/DDBJ databases">
        <authorList>
            <person name="de Groot N.N."/>
        </authorList>
    </citation>
    <scope>NUCLEOTIDE SEQUENCE [LARGE SCALE GENOMIC DNA]</scope>
    <source>
        <strain evidence="3 4">NLAE-zl-G419</strain>
    </source>
</reference>
<dbReference type="Gene3D" id="3.30.460.10">
    <property type="entry name" value="Beta Polymerase, domain 2"/>
    <property type="match status" value="1"/>
</dbReference>
<evidence type="ECO:0000313" key="2">
    <source>
        <dbReference type="EMBL" id="PWL54544.1"/>
    </source>
</evidence>
<dbReference type="InterPro" id="IPR041633">
    <property type="entry name" value="Polbeta"/>
</dbReference>
<dbReference type="EMBL" id="QAMZ01000020">
    <property type="protein sequence ID" value="PWL54544.1"/>
    <property type="molecule type" value="Genomic_DNA"/>
</dbReference>
<dbReference type="Proteomes" id="UP000182135">
    <property type="component" value="Unassembled WGS sequence"/>
</dbReference>
<dbReference type="PANTHER" id="PTHR43852:SF3">
    <property type="entry name" value="NUCLEOTIDYLTRANSFERASE"/>
    <property type="match status" value="1"/>
</dbReference>
<evidence type="ECO:0000313" key="5">
    <source>
        <dbReference type="Proteomes" id="UP000246114"/>
    </source>
</evidence>
<dbReference type="EMBL" id="FOOE01000003">
    <property type="protein sequence ID" value="SFF58215.1"/>
    <property type="molecule type" value="Genomic_DNA"/>
</dbReference>
<name>A0A1I2JTT2_9CLOT</name>
<dbReference type="eggNOG" id="COG1669">
    <property type="taxonomic scope" value="Bacteria"/>
</dbReference>
<dbReference type="OrthoDB" id="1927953at2"/>
<protein>
    <submittedName>
        <fullName evidence="3">Nucleotidyltransferase domain-containing protein</fullName>
    </submittedName>
</protein>
<dbReference type="GO" id="GO:0016740">
    <property type="term" value="F:transferase activity"/>
    <property type="evidence" value="ECO:0007669"/>
    <property type="project" value="UniProtKB-KW"/>
</dbReference>
<dbReference type="PANTHER" id="PTHR43852">
    <property type="entry name" value="NUCLEOTIDYLTRANSFERASE"/>
    <property type="match status" value="1"/>
</dbReference>
<keyword evidence="4" id="KW-1185">Reference proteome</keyword>
<dbReference type="STRING" id="1529.SAMN04487885_103134"/>